<feature type="region of interest" description="Disordered" evidence="1">
    <location>
        <begin position="31"/>
        <end position="96"/>
    </location>
</feature>
<gene>
    <name evidence="2" type="ORF">CAP_3376</name>
</gene>
<protein>
    <submittedName>
        <fullName evidence="2">Uncharacterized protein</fullName>
    </submittedName>
</protein>
<organism evidence="2 3">
    <name type="scientific">Chondromyces apiculatus DSM 436</name>
    <dbReference type="NCBI Taxonomy" id="1192034"/>
    <lineage>
        <taxon>Bacteria</taxon>
        <taxon>Pseudomonadati</taxon>
        <taxon>Myxococcota</taxon>
        <taxon>Polyangia</taxon>
        <taxon>Polyangiales</taxon>
        <taxon>Polyangiaceae</taxon>
        <taxon>Chondromyces</taxon>
    </lineage>
</organism>
<dbReference type="EMBL" id="ASRX01000025">
    <property type="protein sequence ID" value="EYF05236.1"/>
    <property type="molecule type" value="Genomic_DNA"/>
</dbReference>
<keyword evidence="3" id="KW-1185">Reference proteome</keyword>
<evidence type="ECO:0000313" key="2">
    <source>
        <dbReference type="EMBL" id="EYF05236.1"/>
    </source>
</evidence>
<evidence type="ECO:0000256" key="1">
    <source>
        <dbReference type="SAM" id="MobiDB-lite"/>
    </source>
</evidence>
<name>A0A017T9E7_9BACT</name>
<proteinExistence type="predicted"/>
<feature type="region of interest" description="Disordered" evidence="1">
    <location>
        <begin position="112"/>
        <end position="141"/>
    </location>
</feature>
<reference evidence="2 3" key="1">
    <citation type="submission" date="2013-05" db="EMBL/GenBank/DDBJ databases">
        <title>Genome assembly of Chondromyces apiculatus DSM 436.</title>
        <authorList>
            <person name="Sharma G."/>
            <person name="Khatri I."/>
            <person name="Kaur C."/>
            <person name="Mayilraj S."/>
            <person name="Subramanian S."/>
        </authorList>
    </citation>
    <scope>NUCLEOTIDE SEQUENCE [LARGE SCALE GENOMIC DNA]</scope>
    <source>
        <strain evidence="2 3">DSM 436</strain>
    </source>
</reference>
<sequence>MQSDRSLSQLSRFVLVLDATTCKEAGAATAARGALGGAPGRSGAHRDARGRIGALGDASGRSGTHRGAQGRSGARVPGATAMRAPQAAHAPRWRTGQARTAGEMLRGMIAAPQATVEGARGGREKRPGGTCAGASPGSAAC</sequence>
<accession>A0A017T9E7</accession>
<comment type="caution">
    <text evidence="2">The sequence shown here is derived from an EMBL/GenBank/DDBJ whole genome shotgun (WGS) entry which is preliminary data.</text>
</comment>
<dbReference type="AlphaFoldDB" id="A0A017T9E7"/>
<dbReference type="STRING" id="1192034.CAP_3376"/>
<dbReference type="Proteomes" id="UP000019678">
    <property type="component" value="Unassembled WGS sequence"/>
</dbReference>
<evidence type="ECO:0000313" key="3">
    <source>
        <dbReference type="Proteomes" id="UP000019678"/>
    </source>
</evidence>